<dbReference type="Pfam" id="PF00400">
    <property type="entry name" value="WD40"/>
    <property type="match status" value="1"/>
</dbReference>
<dbReference type="InterPro" id="IPR011044">
    <property type="entry name" value="Quino_amine_DH_bsu"/>
</dbReference>
<dbReference type="Proteomes" id="UP001560685">
    <property type="component" value="Unassembled WGS sequence"/>
</dbReference>
<evidence type="ECO:0000313" key="1">
    <source>
        <dbReference type="EMBL" id="MEX6634523.1"/>
    </source>
</evidence>
<proteinExistence type="predicted"/>
<dbReference type="InterPro" id="IPR015943">
    <property type="entry name" value="WD40/YVTN_repeat-like_dom_sf"/>
</dbReference>
<gene>
    <name evidence="1" type="ORF">ABFZ84_13285</name>
</gene>
<evidence type="ECO:0000313" key="2">
    <source>
        <dbReference type="Proteomes" id="UP001560685"/>
    </source>
</evidence>
<dbReference type="EMBL" id="JBEHZE010000001">
    <property type="protein sequence ID" value="MEX6634523.1"/>
    <property type="molecule type" value="Genomic_DNA"/>
</dbReference>
<dbReference type="Gene3D" id="2.130.10.10">
    <property type="entry name" value="YVTN repeat-like/Quinoprotein amine dehydrogenase"/>
    <property type="match status" value="1"/>
</dbReference>
<dbReference type="SUPFAM" id="SSF50969">
    <property type="entry name" value="YVTN repeat-like/Quinoprotein amine dehydrogenase"/>
    <property type="match status" value="1"/>
</dbReference>
<accession>A0ABV3Z7S8</accession>
<organism evidence="1 2">
    <name type="scientific">Hyphococcus lacteus</name>
    <dbReference type="NCBI Taxonomy" id="3143536"/>
    <lineage>
        <taxon>Bacteria</taxon>
        <taxon>Pseudomonadati</taxon>
        <taxon>Pseudomonadota</taxon>
        <taxon>Alphaproteobacteria</taxon>
        <taxon>Parvularculales</taxon>
        <taxon>Parvularculaceae</taxon>
        <taxon>Hyphococcus</taxon>
    </lineage>
</organism>
<name>A0ABV3Z7S8_9PROT</name>
<dbReference type="InterPro" id="IPR001680">
    <property type="entry name" value="WD40_rpt"/>
</dbReference>
<sequence length="299" mass="33644">MDALTEFSEYLQSRIDTGENVPLDPGLHQSFSLRLTLLLDGYKTTGTIGPNVQKISVEEGPEVFERINYSATGESIFYLSEDGPTHIRVSDGKRLPPPDGAEVASRVNRKSDDGVYYADRSDYVGVFENATGRQVAQLSWQRDSYEACTVNVAFSHDNQHVAVSYAYDNAVRVWTLESGEYLGEFKAPDHEAALSFSPDGKFLLAGTKRGSVLFSLETKLWVYRNTTSQIFSVGYHPFGKSCAIGSVENHIEIIDLEALQRHETKPFDVIVEQIIEHKDLWFSQSDLDMESLYYRAFQL</sequence>
<dbReference type="RefSeq" id="WP_369314503.1">
    <property type="nucleotide sequence ID" value="NZ_JBEHZE010000001.1"/>
</dbReference>
<reference evidence="1 2" key="1">
    <citation type="submission" date="2024-05" db="EMBL/GenBank/DDBJ databases">
        <title>Three bacterial strains, DH-69, EH-24, and ECK-19 isolated from coastal sediments.</title>
        <authorList>
            <person name="Ye Y.-Q."/>
            <person name="Du Z.-J."/>
        </authorList>
    </citation>
    <scope>NUCLEOTIDE SEQUENCE [LARGE SCALE GENOMIC DNA]</scope>
    <source>
        <strain evidence="1 2">ECK-19</strain>
    </source>
</reference>
<dbReference type="SMART" id="SM00320">
    <property type="entry name" value="WD40"/>
    <property type="match status" value="3"/>
</dbReference>
<protein>
    <recommendedName>
        <fullName evidence="3">WD40 repeat domain-containing protein</fullName>
    </recommendedName>
</protein>
<keyword evidence="2" id="KW-1185">Reference proteome</keyword>
<evidence type="ECO:0008006" key="3">
    <source>
        <dbReference type="Google" id="ProtNLM"/>
    </source>
</evidence>
<comment type="caution">
    <text evidence="1">The sequence shown here is derived from an EMBL/GenBank/DDBJ whole genome shotgun (WGS) entry which is preliminary data.</text>
</comment>